<evidence type="ECO:0000256" key="5">
    <source>
        <dbReference type="ARBA" id="ARBA00022519"/>
    </source>
</evidence>
<dbReference type="PIRSF" id="PIRSF015761">
    <property type="entry name" value="Protein_L"/>
    <property type="match status" value="1"/>
</dbReference>
<dbReference type="InterPro" id="IPR025691">
    <property type="entry name" value="GspL_pp_dom"/>
</dbReference>
<proteinExistence type="inferred from homology"/>
<evidence type="ECO:0000256" key="9">
    <source>
        <dbReference type="ARBA" id="ARBA00023136"/>
    </source>
</evidence>
<keyword evidence="7 10" id="KW-0653">Protein transport</keyword>
<dbReference type="NCBIfam" id="TIGR01709">
    <property type="entry name" value="typeII_sec_gspL"/>
    <property type="match status" value="1"/>
</dbReference>
<dbReference type="Pfam" id="PF12693">
    <property type="entry name" value="GspL_C"/>
    <property type="match status" value="1"/>
</dbReference>
<dbReference type="GO" id="GO:0009276">
    <property type="term" value="C:Gram-negative-bacterium-type cell wall"/>
    <property type="evidence" value="ECO:0007669"/>
    <property type="project" value="InterPro"/>
</dbReference>
<dbReference type="InterPro" id="IPR024230">
    <property type="entry name" value="GspL_cyto_dom"/>
</dbReference>
<dbReference type="SUPFAM" id="SSF53067">
    <property type="entry name" value="Actin-like ATPase domain"/>
    <property type="match status" value="1"/>
</dbReference>
<evidence type="ECO:0000256" key="7">
    <source>
        <dbReference type="ARBA" id="ARBA00022927"/>
    </source>
</evidence>
<dbReference type="GO" id="GO:0015628">
    <property type="term" value="P:protein secretion by the type II secretion system"/>
    <property type="evidence" value="ECO:0007669"/>
    <property type="project" value="InterPro"/>
</dbReference>
<keyword evidence="3 10" id="KW-0813">Transport</keyword>
<keyword evidence="5" id="KW-0997">Cell inner membrane</keyword>
<keyword evidence="14" id="KW-1185">Reference proteome</keyword>
<evidence type="ECO:0000313" key="13">
    <source>
        <dbReference type="EMBL" id="ORE86244.1"/>
    </source>
</evidence>
<dbReference type="Proteomes" id="UP000192342">
    <property type="component" value="Unassembled WGS sequence"/>
</dbReference>
<comment type="subcellular location">
    <subcellularLocation>
        <location evidence="1">Cell inner membrane</location>
        <topology evidence="1">Single-pass membrane protein</topology>
    </subcellularLocation>
</comment>
<dbReference type="CDD" id="cd24017">
    <property type="entry name" value="ASKHA_T2SSL_N"/>
    <property type="match status" value="1"/>
</dbReference>
<evidence type="ECO:0000256" key="4">
    <source>
        <dbReference type="ARBA" id="ARBA00022475"/>
    </source>
</evidence>
<dbReference type="AlphaFoldDB" id="A0A1Y1SDH9"/>
<feature type="domain" description="GspL periplasmic" evidence="12">
    <location>
        <begin position="239"/>
        <end position="393"/>
    </location>
</feature>
<dbReference type="RefSeq" id="WP_083562450.1">
    <property type="nucleotide sequence ID" value="NZ_AQQV01000003.1"/>
</dbReference>
<evidence type="ECO:0000259" key="11">
    <source>
        <dbReference type="Pfam" id="PF05134"/>
    </source>
</evidence>
<organism evidence="13 14">
    <name type="scientific">Oceanococcus atlanticus</name>
    <dbReference type="NCBI Taxonomy" id="1317117"/>
    <lineage>
        <taxon>Bacteria</taxon>
        <taxon>Pseudomonadati</taxon>
        <taxon>Pseudomonadota</taxon>
        <taxon>Gammaproteobacteria</taxon>
        <taxon>Chromatiales</taxon>
        <taxon>Oceanococcaceae</taxon>
        <taxon>Oceanococcus</taxon>
    </lineage>
</organism>
<dbReference type="InterPro" id="IPR007812">
    <property type="entry name" value="T2SS_protein-GspL"/>
</dbReference>
<comment type="similarity">
    <text evidence="2 10">Belongs to the GSP L family.</text>
</comment>
<keyword evidence="4" id="KW-1003">Cell membrane</keyword>
<evidence type="ECO:0000313" key="14">
    <source>
        <dbReference type="Proteomes" id="UP000192342"/>
    </source>
</evidence>
<dbReference type="OrthoDB" id="7011844at2"/>
<keyword evidence="8" id="KW-1133">Transmembrane helix</keyword>
<dbReference type="Gene3D" id="3.30.420.380">
    <property type="match status" value="1"/>
</dbReference>
<protein>
    <recommendedName>
        <fullName evidence="10">Type II secretion system protein L</fullName>
        <shortName evidence="10">T2SS protein L</shortName>
    </recommendedName>
</protein>
<evidence type="ECO:0000256" key="2">
    <source>
        <dbReference type="ARBA" id="ARBA00005318"/>
    </source>
</evidence>
<evidence type="ECO:0000256" key="1">
    <source>
        <dbReference type="ARBA" id="ARBA00004377"/>
    </source>
</evidence>
<name>A0A1Y1SDH9_9GAMM</name>
<keyword evidence="6" id="KW-0812">Transmembrane</keyword>
<comment type="caution">
    <text evidence="13">The sequence shown here is derived from an EMBL/GenBank/DDBJ whole genome shotgun (WGS) entry which is preliminary data.</text>
</comment>
<accession>A0A1Y1SDH9</accession>
<evidence type="ECO:0000256" key="10">
    <source>
        <dbReference type="PIRNR" id="PIRNR015761"/>
    </source>
</evidence>
<dbReference type="GO" id="GO:0005886">
    <property type="term" value="C:plasma membrane"/>
    <property type="evidence" value="ECO:0007669"/>
    <property type="project" value="UniProtKB-SubCell"/>
</dbReference>
<gene>
    <name evidence="13" type="ORF">ATO7_13143</name>
</gene>
<dbReference type="STRING" id="1317117.ATO7_13143"/>
<dbReference type="Pfam" id="PF05134">
    <property type="entry name" value="T2SSL"/>
    <property type="match status" value="1"/>
</dbReference>
<evidence type="ECO:0000256" key="8">
    <source>
        <dbReference type="ARBA" id="ARBA00022989"/>
    </source>
</evidence>
<dbReference type="EMBL" id="AQQV01000003">
    <property type="protein sequence ID" value="ORE86244.1"/>
    <property type="molecule type" value="Genomic_DNA"/>
</dbReference>
<comment type="function">
    <text evidence="10">Inner membrane component of the type II secretion system required for the energy-dependent secretion of extracellular factors such as proteases and toxins from the periplasm.</text>
</comment>
<evidence type="ECO:0000256" key="6">
    <source>
        <dbReference type="ARBA" id="ARBA00022692"/>
    </source>
</evidence>
<sequence length="394" mass="42732">MRETLLIHLPAVPEQPCVWRRWETGATQPSRDGSGPLDEVLGEVGGARVIVLAPAERMTLTQVELPVRQASRLLQAIPFALEEQLAEDVDALHFAPGPRQADGSTPVAVVSIEQMQNWLAPFNEAGIQPDVLMPDVLALPYDEALVTLHIDGQRCLVRSGKAAGYVAPLSLLTSVLPTGAEAPALFLLQGEKTALPDDYTIGRSLPLAQPLDAYSQFADPALRINLLQGAFAPRRATEKWLQAARWPAALAASWVLVSTLALAVNNHQKQREYEALQDRAQDEFSQAFPQITRIVDLRVQAEQQLERLISGGSEDVFLSLLSRSSAALASVSELKVDGVQFRDSALYISLSGSDLQALEKLRAEFAKISSLALDVQSAQAGTDGVQIRLKVDQA</sequence>
<evidence type="ECO:0000259" key="12">
    <source>
        <dbReference type="Pfam" id="PF12693"/>
    </source>
</evidence>
<reference evidence="13 14" key="1">
    <citation type="submission" date="2013-04" db="EMBL/GenBank/DDBJ databases">
        <title>Oceanococcus atlanticus 22II-S10r2 Genome Sequencing.</title>
        <authorList>
            <person name="Lai Q."/>
            <person name="Li G."/>
            <person name="Shao Z."/>
        </authorList>
    </citation>
    <scope>NUCLEOTIDE SEQUENCE [LARGE SCALE GENOMIC DNA]</scope>
    <source>
        <strain evidence="13 14">22II-S10r2</strain>
    </source>
</reference>
<dbReference type="Gene3D" id="3.30.1360.100">
    <property type="entry name" value="General secretion pathway protein M, EpsM"/>
    <property type="match status" value="1"/>
</dbReference>
<evidence type="ECO:0000256" key="3">
    <source>
        <dbReference type="ARBA" id="ARBA00022448"/>
    </source>
</evidence>
<keyword evidence="9" id="KW-0472">Membrane</keyword>
<feature type="domain" description="GspL cytoplasmic actin-ATPase-like" evidence="11">
    <location>
        <begin position="5"/>
        <end position="234"/>
    </location>
</feature>
<dbReference type="InterPro" id="IPR043129">
    <property type="entry name" value="ATPase_NBD"/>
</dbReference>
<dbReference type="GO" id="GO:0015627">
    <property type="term" value="C:type II protein secretion system complex"/>
    <property type="evidence" value="ECO:0007669"/>
    <property type="project" value="InterPro"/>
</dbReference>